<organism evidence="1 2">
    <name type="scientific">Gracilariopsis chorda</name>
    <dbReference type="NCBI Taxonomy" id="448386"/>
    <lineage>
        <taxon>Eukaryota</taxon>
        <taxon>Rhodophyta</taxon>
        <taxon>Florideophyceae</taxon>
        <taxon>Rhodymeniophycidae</taxon>
        <taxon>Gracilariales</taxon>
        <taxon>Gracilariaceae</taxon>
        <taxon>Gracilariopsis</taxon>
    </lineage>
</organism>
<evidence type="ECO:0000313" key="1">
    <source>
        <dbReference type="EMBL" id="PXF41591.1"/>
    </source>
</evidence>
<sequence length="53" mass="5859">MQRLKKQNQSIFMKADSGNDFKLSQPEAELTVNDLVLSGFNGMERSLLATAGK</sequence>
<gene>
    <name evidence="1" type="ORF">BWQ96_08678</name>
</gene>
<proteinExistence type="predicted"/>
<name>A0A2V3IHP8_9FLOR</name>
<accession>A0A2V3IHP8</accession>
<dbReference type="EMBL" id="NBIV01000207">
    <property type="protein sequence ID" value="PXF41591.1"/>
    <property type="molecule type" value="Genomic_DNA"/>
</dbReference>
<dbReference type="Proteomes" id="UP000247409">
    <property type="component" value="Unassembled WGS sequence"/>
</dbReference>
<keyword evidence="2" id="KW-1185">Reference proteome</keyword>
<dbReference type="AlphaFoldDB" id="A0A2V3IHP8"/>
<comment type="caution">
    <text evidence="1">The sequence shown here is derived from an EMBL/GenBank/DDBJ whole genome shotgun (WGS) entry which is preliminary data.</text>
</comment>
<reference evidence="1 2" key="1">
    <citation type="journal article" date="2018" name="Mol. Biol. Evol.">
        <title>Analysis of the draft genome of the red seaweed Gracilariopsis chorda provides insights into genome size evolution in Rhodophyta.</title>
        <authorList>
            <person name="Lee J."/>
            <person name="Yang E.C."/>
            <person name="Graf L."/>
            <person name="Yang J.H."/>
            <person name="Qiu H."/>
            <person name="Zel Zion U."/>
            <person name="Chan C.X."/>
            <person name="Stephens T.G."/>
            <person name="Weber A.P.M."/>
            <person name="Boo G.H."/>
            <person name="Boo S.M."/>
            <person name="Kim K.M."/>
            <person name="Shin Y."/>
            <person name="Jung M."/>
            <person name="Lee S.J."/>
            <person name="Yim H.S."/>
            <person name="Lee J.H."/>
            <person name="Bhattacharya D."/>
            <person name="Yoon H.S."/>
        </authorList>
    </citation>
    <scope>NUCLEOTIDE SEQUENCE [LARGE SCALE GENOMIC DNA]</scope>
    <source>
        <strain evidence="1 2">SKKU-2015</strain>
        <tissue evidence="1">Whole body</tissue>
    </source>
</reference>
<evidence type="ECO:0000313" key="2">
    <source>
        <dbReference type="Proteomes" id="UP000247409"/>
    </source>
</evidence>
<protein>
    <submittedName>
        <fullName evidence="1">Uncharacterized protein</fullName>
    </submittedName>
</protein>